<proteinExistence type="predicted"/>
<keyword evidence="2" id="KW-0732">Signal</keyword>
<keyword evidence="4" id="KW-1185">Reference proteome</keyword>
<evidence type="ECO:0008006" key="5">
    <source>
        <dbReference type="Google" id="ProtNLM"/>
    </source>
</evidence>
<feature type="signal peptide" evidence="2">
    <location>
        <begin position="1"/>
        <end position="23"/>
    </location>
</feature>
<protein>
    <recommendedName>
        <fullName evidence="5">Bulb-type lectin domain-containing protein</fullName>
    </recommendedName>
</protein>
<feature type="transmembrane region" description="Helical" evidence="1">
    <location>
        <begin position="200"/>
        <end position="220"/>
    </location>
</feature>
<comment type="caution">
    <text evidence="3">The sequence shown here is derived from an EMBL/GenBank/DDBJ whole genome shotgun (WGS) entry which is preliminary data.</text>
</comment>
<reference evidence="3 4" key="1">
    <citation type="submission" date="2020-04" db="EMBL/GenBank/DDBJ databases">
        <title>Flammeovirgaceae bacterium KN852 isolated from deep sea.</title>
        <authorList>
            <person name="Zhang D.-C."/>
        </authorList>
    </citation>
    <scope>NUCLEOTIDE SEQUENCE [LARGE SCALE GENOMIC DNA]</scope>
    <source>
        <strain evidence="3 4">KN852</strain>
    </source>
</reference>
<keyword evidence="1" id="KW-0812">Transmembrane</keyword>
<name>A0A848J536_9BACT</name>
<gene>
    <name evidence="3" type="ORF">HH304_20625</name>
</gene>
<sequence>MNRYNITRILFILLVLAPNDILADEPPCWCEFSIYSFDSLYRADIIMANHDTSVAAWENDWIINVFDTSIDSIIWSSKFYNDGYGAGILSNDGKIYVYGNSWLIMDYKNQLVIYTADTIFQYSGRDLGLIESDYPNTVSHKIWIEDYYLYPNYQTDSTRVIIATLDSKKIELNIYSGEIRISKIKQSKEMIEQLVNVKRFGLWTIIIIGLGIILITIRNFKNKRA</sequence>
<accession>A0A848J536</accession>
<evidence type="ECO:0000313" key="4">
    <source>
        <dbReference type="Proteomes" id="UP000559010"/>
    </source>
</evidence>
<keyword evidence="1" id="KW-0472">Membrane</keyword>
<evidence type="ECO:0000256" key="1">
    <source>
        <dbReference type="SAM" id="Phobius"/>
    </source>
</evidence>
<dbReference type="EMBL" id="JABBNU010000017">
    <property type="protein sequence ID" value="NMM50826.1"/>
    <property type="molecule type" value="Genomic_DNA"/>
</dbReference>
<evidence type="ECO:0000256" key="2">
    <source>
        <dbReference type="SAM" id="SignalP"/>
    </source>
</evidence>
<evidence type="ECO:0000313" key="3">
    <source>
        <dbReference type="EMBL" id="NMM50826.1"/>
    </source>
</evidence>
<feature type="chain" id="PRO_5032724623" description="Bulb-type lectin domain-containing protein" evidence="2">
    <location>
        <begin position="24"/>
        <end position="225"/>
    </location>
</feature>
<dbReference type="AlphaFoldDB" id="A0A848J536"/>
<keyword evidence="1" id="KW-1133">Transmembrane helix</keyword>
<organism evidence="3 4">
    <name type="scientific">Marinigracilibium pacificum</name>
    <dbReference type="NCBI Taxonomy" id="2729599"/>
    <lineage>
        <taxon>Bacteria</taxon>
        <taxon>Pseudomonadati</taxon>
        <taxon>Bacteroidota</taxon>
        <taxon>Cytophagia</taxon>
        <taxon>Cytophagales</taxon>
        <taxon>Flammeovirgaceae</taxon>
        <taxon>Marinigracilibium</taxon>
    </lineage>
</organism>
<dbReference type="Proteomes" id="UP000559010">
    <property type="component" value="Unassembled WGS sequence"/>
</dbReference>
<dbReference type="RefSeq" id="WP_169685194.1">
    <property type="nucleotide sequence ID" value="NZ_JABBNU010000017.1"/>
</dbReference>